<keyword evidence="1" id="KW-0812">Transmembrane</keyword>
<comment type="caution">
    <text evidence="2">The sequence shown here is derived from an EMBL/GenBank/DDBJ whole genome shotgun (WGS) entry which is preliminary data.</text>
</comment>
<feature type="transmembrane region" description="Helical" evidence="1">
    <location>
        <begin position="48"/>
        <end position="74"/>
    </location>
</feature>
<keyword evidence="1" id="KW-0472">Membrane</keyword>
<dbReference type="Proteomes" id="UP000534294">
    <property type="component" value="Unassembled WGS sequence"/>
</dbReference>
<accession>A0A7W8DNL8</accession>
<name>A0A7W8DNL8_9BACT</name>
<dbReference type="AlphaFoldDB" id="A0A7W8DNL8"/>
<evidence type="ECO:0000313" key="2">
    <source>
        <dbReference type="EMBL" id="MBB5036230.1"/>
    </source>
</evidence>
<organism evidence="2 3">
    <name type="scientific">Prosthecobacter dejongeii</name>
    <dbReference type="NCBI Taxonomy" id="48465"/>
    <lineage>
        <taxon>Bacteria</taxon>
        <taxon>Pseudomonadati</taxon>
        <taxon>Verrucomicrobiota</taxon>
        <taxon>Verrucomicrobiia</taxon>
        <taxon>Verrucomicrobiales</taxon>
        <taxon>Verrucomicrobiaceae</taxon>
        <taxon>Prosthecobacter</taxon>
    </lineage>
</organism>
<sequence length="75" mass="8329">MIRITSGGDASLIGLIRLTAAGWHYVLSPSYRFKKHREWRKIAGTMGVIYGVASCLLAFVFSLLIPVMACLVTHY</sequence>
<evidence type="ECO:0000256" key="1">
    <source>
        <dbReference type="SAM" id="Phobius"/>
    </source>
</evidence>
<protein>
    <submittedName>
        <fullName evidence="2">Uncharacterized protein</fullName>
    </submittedName>
</protein>
<dbReference type="RefSeq" id="WP_184204796.1">
    <property type="nucleotide sequence ID" value="NZ_JACHIF010000001.1"/>
</dbReference>
<dbReference type="EMBL" id="JACHIF010000001">
    <property type="protein sequence ID" value="MBB5036230.1"/>
    <property type="molecule type" value="Genomic_DNA"/>
</dbReference>
<proteinExistence type="predicted"/>
<feature type="transmembrane region" description="Helical" evidence="1">
    <location>
        <begin position="6"/>
        <end position="27"/>
    </location>
</feature>
<reference evidence="2 3" key="1">
    <citation type="submission" date="2020-08" db="EMBL/GenBank/DDBJ databases">
        <title>Genomic Encyclopedia of Type Strains, Phase IV (KMG-IV): sequencing the most valuable type-strain genomes for metagenomic binning, comparative biology and taxonomic classification.</title>
        <authorList>
            <person name="Goeker M."/>
        </authorList>
    </citation>
    <scope>NUCLEOTIDE SEQUENCE [LARGE SCALE GENOMIC DNA]</scope>
    <source>
        <strain evidence="2 3">DSM 12251</strain>
    </source>
</reference>
<evidence type="ECO:0000313" key="3">
    <source>
        <dbReference type="Proteomes" id="UP000534294"/>
    </source>
</evidence>
<keyword evidence="3" id="KW-1185">Reference proteome</keyword>
<keyword evidence="1" id="KW-1133">Transmembrane helix</keyword>
<gene>
    <name evidence="2" type="ORF">HNQ64_000464</name>
</gene>